<dbReference type="AlphaFoldDB" id="A0A814IYW1"/>
<evidence type="ECO:0000313" key="7">
    <source>
        <dbReference type="Proteomes" id="UP000663879"/>
    </source>
</evidence>
<evidence type="ECO:0000256" key="2">
    <source>
        <dbReference type="ARBA" id="ARBA00022692"/>
    </source>
</evidence>
<evidence type="ECO:0000256" key="1">
    <source>
        <dbReference type="ARBA" id="ARBA00004141"/>
    </source>
</evidence>
<comment type="subcellular location">
    <subcellularLocation>
        <location evidence="1">Membrane</location>
        <topology evidence="1">Multi-pass membrane protein</topology>
    </subcellularLocation>
</comment>
<keyword evidence="2 5" id="KW-0812">Transmembrane</keyword>
<feature type="transmembrane region" description="Helical" evidence="5">
    <location>
        <begin position="97"/>
        <end position="119"/>
    </location>
</feature>
<evidence type="ECO:0000256" key="3">
    <source>
        <dbReference type="ARBA" id="ARBA00022989"/>
    </source>
</evidence>
<organism evidence="6 7">
    <name type="scientific">Brachionus calyciflorus</name>
    <dbReference type="NCBI Taxonomy" id="104777"/>
    <lineage>
        <taxon>Eukaryota</taxon>
        <taxon>Metazoa</taxon>
        <taxon>Spiralia</taxon>
        <taxon>Gnathifera</taxon>
        <taxon>Rotifera</taxon>
        <taxon>Eurotatoria</taxon>
        <taxon>Monogononta</taxon>
        <taxon>Pseudotrocha</taxon>
        <taxon>Ploima</taxon>
        <taxon>Brachionidae</taxon>
        <taxon>Brachionus</taxon>
    </lineage>
</organism>
<accession>A0A814IYW1</accession>
<reference evidence="6" key="1">
    <citation type="submission" date="2021-02" db="EMBL/GenBank/DDBJ databases">
        <authorList>
            <person name="Nowell W R."/>
        </authorList>
    </citation>
    <scope>NUCLEOTIDE SEQUENCE</scope>
    <source>
        <strain evidence="6">Ploen Becks lab</strain>
    </source>
</reference>
<feature type="transmembrane region" description="Helical" evidence="5">
    <location>
        <begin position="67"/>
        <end position="85"/>
    </location>
</feature>
<name>A0A814IYW1_9BILA</name>
<keyword evidence="4 5" id="KW-0472">Membrane</keyword>
<protein>
    <recommendedName>
        <fullName evidence="8">Transmembrane protein</fullName>
    </recommendedName>
</protein>
<evidence type="ECO:0008006" key="8">
    <source>
        <dbReference type="Google" id="ProtNLM"/>
    </source>
</evidence>
<gene>
    <name evidence="6" type="ORF">OXX778_LOCUS17767</name>
</gene>
<keyword evidence="7" id="KW-1185">Reference proteome</keyword>
<evidence type="ECO:0000256" key="5">
    <source>
        <dbReference type="SAM" id="Phobius"/>
    </source>
</evidence>
<dbReference type="EMBL" id="CAJNOC010004647">
    <property type="protein sequence ID" value="CAF1028953.1"/>
    <property type="molecule type" value="Genomic_DNA"/>
</dbReference>
<dbReference type="Gene3D" id="1.20.1250.20">
    <property type="entry name" value="MFS general substrate transporter like domains"/>
    <property type="match status" value="1"/>
</dbReference>
<feature type="transmembrane region" description="Helical" evidence="5">
    <location>
        <begin position="126"/>
        <end position="145"/>
    </location>
</feature>
<dbReference type="SUPFAM" id="SSF103473">
    <property type="entry name" value="MFS general substrate transporter"/>
    <property type="match status" value="1"/>
</dbReference>
<evidence type="ECO:0000313" key="6">
    <source>
        <dbReference type="EMBL" id="CAF1028953.1"/>
    </source>
</evidence>
<dbReference type="GO" id="GO:0016020">
    <property type="term" value="C:membrane"/>
    <property type="evidence" value="ECO:0007669"/>
    <property type="project" value="UniProtKB-SubCell"/>
</dbReference>
<keyword evidence="3 5" id="KW-1133">Transmembrane helix</keyword>
<dbReference type="PANTHER" id="PTHR24064">
    <property type="entry name" value="SOLUTE CARRIER FAMILY 22 MEMBER"/>
    <property type="match status" value="1"/>
</dbReference>
<dbReference type="InterPro" id="IPR036259">
    <property type="entry name" value="MFS_trans_sf"/>
</dbReference>
<feature type="transmembrane region" description="Helical" evidence="5">
    <location>
        <begin position="217"/>
        <end position="237"/>
    </location>
</feature>
<evidence type="ECO:0000256" key="4">
    <source>
        <dbReference type="ARBA" id="ARBA00023136"/>
    </source>
</evidence>
<dbReference type="Proteomes" id="UP000663879">
    <property type="component" value="Unassembled WGS sequence"/>
</dbReference>
<feature type="transmembrane region" description="Helical" evidence="5">
    <location>
        <begin position="157"/>
        <end position="179"/>
    </location>
</feature>
<sequence>MYTTIKESFRWLIIRENFKKAENTCKKIFSNVQNPQHQISQIKQLDSSIMNKSAKDISIFQPTLRRIITFFLILWSFISFINYFINDENFNFITDDQITSDICLNFIVGIFNLILILVVFNLGKRIPLSVCLFIGSSFYLGSSLLNTHDSASNIVKLILNIFSKVFFSCSLNVLILFVCELFPCEIRCSSFSFFLSIKHLTEMLSIYLLKINGVSLTVPKVCLCLICVLICILPLLLPEQTILTFNLAEQEQQNEVGTNNTTLQKRSRFSTLDSNKFILNINEMKPPQDIIVEQESNYVIEQSNGSPTNEEIDTENVLAKDIIEKMNLENRSKSGKINPLFEEEQIYSRMKKISSGDTIYDLNKRPSHSKEEFNENLARKLFLIKQGSTKF</sequence>
<comment type="caution">
    <text evidence="6">The sequence shown here is derived from an EMBL/GenBank/DDBJ whole genome shotgun (WGS) entry which is preliminary data.</text>
</comment>
<proteinExistence type="predicted"/>